<gene>
    <name evidence="4" type="ORF">AWE51_06720</name>
</gene>
<dbReference type="OrthoDB" id="2168082at2"/>
<dbReference type="PROSITE" id="PS50110">
    <property type="entry name" value="RESPONSE_REGULATORY"/>
    <property type="match status" value="1"/>
</dbReference>
<dbReference type="Proteomes" id="UP000076715">
    <property type="component" value="Unassembled WGS sequence"/>
</dbReference>
<evidence type="ECO:0000256" key="1">
    <source>
        <dbReference type="PROSITE-ProRule" id="PRU00169"/>
    </source>
</evidence>
<sequence>MKVLIIEDEVSAKKYLIQLLNKIDPNIEIVKTIDSVKSAVKYLKKENDFELIFMDIQLGDGICFEIFEQTFVDIPIIFTTAYDQYAIEAFKVNSVYYLLKPIKEEDLENALLKFKKTRTHINHQHDQLNIFLKKMQGGSKNKHTTTFLISDKNALLPIKTKDFSFFFIESNIVRGVTFSNKSYALDKTISELEEELDSELFYRVNRQLLVNRNGVDRVYNHFYGKVKIDVTPEFDGPIIISKAKVKTFKSWLVSH</sequence>
<comment type="caution">
    <text evidence="4">The sequence shown here is derived from an EMBL/GenBank/DDBJ whole genome shotgun (WGS) entry which is preliminary data.</text>
</comment>
<dbReference type="Pfam" id="PF04397">
    <property type="entry name" value="LytTR"/>
    <property type="match status" value="1"/>
</dbReference>
<dbReference type="InterPro" id="IPR001789">
    <property type="entry name" value="Sig_transdc_resp-reg_receiver"/>
</dbReference>
<evidence type="ECO:0000313" key="4">
    <source>
        <dbReference type="EMBL" id="KZS40637.1"/>
    </source>
</evidence>
<reference evidence="4 5" key="1">
    <citation type="submission" date="2016-01" db="EMBL/GenBank/DDBJ databases">
        <title>The draft genome sequence of Aquimarina sp. RZW4-3-2.</title>
        <authorList>
            <person name="Wang Y."/>
        </authorList>
    </citation>
    <scope>NUCLEOTIDE SEQUENCE [LARGE SCALE GENOMIC DNA]</scope>
    <source>
        <strain evidence="4 5">RZW4-3-2</strain>
    </source>
</reference>
<accession>A0A163ALS9</accession>
<dbReference type="PANTHER" id="PTHR37299:SF1">
    <property type="entry name" value="STAGE 0 SPORULATION PROTEIN A HOMOLOG"/>
    <property type="match status" value="1"/>
</dbReference>
<dbReference type="STRING" id="1642818.AWE51_06720"/>
<dbReference type="Gene3D" id="2.40.50.1020">
    <property type="entry name" value="LytTr DNA-binding domain"/>
    <property type="match status" value="1"/>
</dbReference>
<dbReference type="PANTHER" id="PTHR37299">
    <property type="entry name" value="TRANSCRIPTIONAL REGULATOR-RELATED"/>
    <property type="match status" value="1"/>
</dbReference>
<dbReference type="RefSeq" id="WP_066314312.1">
    <property type="nucleotide sequence ID" value="NZ_LQRT01000013.1"/>
</dbReference>
<evidence type="ECO:0000259" key="2">
    <source>
        <dbReference type="PROSITE" id="PS50110"/>
    </source>
</evidence>
<dbReference type="AlphaFoldDB" id="A0A163ALS9"/>
<evidence type="ECO:0008006" key="6">
    <source>
        <dbReference type="Google" id="ProtNLM"/>
    </source>
</evidence>
<evidence type="ECO:0000313" key="5">
    <source>
        <dbReference type="Proteomes" id="UP000076715"/>
    </source>
</evidence>
<dbReference type="InterPro" id="IPR011006">
    <property type="entry name" value="CheY-like_superfamily"/>
</dbReference>
<dbReference type="InterPro" id="IPR007492">
    <property type="entry name" value="LytTR_DNA-bd_dom"/>
</dbReference>
<feature type="domain" description="Response regulatory" evidence="2">
    <location>
        <begin position="2"/>
        <end position="115"/>
    </location>
</feature>
<proteinExistence type="predicted"/>
<dbReference type="SMART" id="SM00448">
    <property type="entry name" value="REC"/>
    <property type="match status" value="1"/>
</dbReference>
<feature type="domain" description="HTH LytTR-type" evidence="3">
    <location>
        <begin position="147"/>
        <end position="254"/>
    </location>
</feature>
<dbReference type="Gene3D" id="3.40.50.2300">
    <property type="match status" value="1"/>
</dbReference>
<evidence type="ECO:0000259" key="3">
    <source>
        <dbReference type="PROSITE" id="PS50930"/>
    </source>
</evidence>
<dbReference type="EMBL" id="LQRT01000013">
    <property type="protein sequence ID" value="KZS40637.1"/>
    <property type="molecule type" value="Genomic_DNA"/>
</dbReference>
<dbReference type="GO" id="GO:0003677">
    <property type="term" value="F:DNA binding"/>
    <property type="evidence" value="ECO:0007669"/>
    <property type="project" value="InterPro"/>
</dbReference>
<dbReference type="GO" id="GO:0000156">
    <property type="term" value="F:phosphorelay response regulator activity"/>
    <property type="evidence" value="ECO:0007669"/>
    <property type="project" value="InterPro"/>
</dbReference>
<dbReference type="SUPFAM" id="SSF52172">
    <property type="entry name" value="CheY-like"/>
    <property type="match status" value="1"/>
</dbReference>
<dbReference type="SMART" id="SM00850">
    <property type="entry name" value="LytTR"/>
    <property type="match status" value="1"/>
</dbReference>
<keyword evidence="5" id="KW-1185">Reference proteome</keyword>
<organism evidence="4 5">
    <name type="scientific">Aquimarina aggregata</name>
    <dbReference type="NCBI Taxonomy" id="1642818"/>
    <lineage>
        <taxon>Bacteria</taxon>
        <taxon>Pseudomonadati</taxon>
        <taxon>Bacteroidota</taxon>
        <taxon>Flavobacteriia</taxon>
        <taxon>Flavobacteriales</taxon>
        <taxon>Flavobacteriaceae</taxon>
        <taxon>Aquimarina</taxon>
    </lineage>
</organism>
<protein>
    <recommendedName>
        <fullName evidence="6">Two-component system response regulator</fullName>
    </recommendedName>
</protein>
<name>A0A163ALS9_9FLAO</name>
<feature type="modified residue" description="4-aspartylphosphate" evidence="1">
    <location>
        <position position="55"/>
    </location>
</feature>
<dbReference type="PROSITE" id="PS50930">
    <property type="entry name" value="HTH_LYTTR"/>
    <property type="match status" value="1"/>
</dbReference>
<dbReference type="Pfam" id="PF00072">
    <property type="entry name" value="Response_reg"/>
    <property type="match status" value="1"/>
</dbReference>
<dbReference type="InterPro" id="IPR046947">
    <property type="entry name" value="LytR-like"/>
</dbReference>
<keyword evidence="1" id="KW-0597">Phosphoprotein</keyword>